<dbReference type="GO" id="GO:0003723">
    <property type="term" value="F:RNA binding"/>
    <property type="evidence" value="ECO:0007669"/>
    <property type="project" value="UniProtKB-UniRule"/>
</dbReference>
<sequence>MYPSNSLCSPVLFLLECGTFRLPFEYEVTGEAPYVLKNSLHLLLPFSSKLFLLHFFPIKQEKGQHFSVVLIKVVPGGDHLLSAGKKESNQHLSFVNLQSNCVVCWYISGRPGMMKRPLEDDEEDSSMKRARGDGPRIELRILLQSKNAGAIIGKSGSNIKRLREDFKASVTVPDCTGPERILTIGADIDTALECLMDIIPSLEDYKQFSDSDFDCEMRVLVHQSQAGCIIGRAGFKIKELREKTGANIKVYSTCCPQSTDRVVAISGRPVVVTDCIRNIYKLLEMAPPKGVNQPYDPHNYDEYYAHDYGGYTIAEGGRGKLPRGAPPPPPRGGVSPLMSPQMRGRGAMNGNMGARGGRGGDNRFVNPGRGGSGQGFYGGQQNFAQDSMGGMGQQGMMFGMEQTTTTQVTIPKDLAGAIIGRGGNRITEVRRQSGAQVVIDEALPGSNDRIITITGTQEQIDAAQFLLQNSVRKFSEKY</sequence>
<evidence type="ECO:0000259" key="4">
    <source>
        <dbReference type="SMART" id="SM00322"/>
    </source>
</evidence>
<dbReference type="OrthoDB" id="1937934at2759"/>
<feature type="domain" description="K Homology" evidence="4">
    <location>
        <begin position="402"/>
        <end position="472"/>
    </location>
</feature>
<feature type="region of interest" description="Disordered" evidence="3">
    <location>
        <begin position="316"/>
        <end position="337"/>
    </location>
</feature>
<feature type="domain" description="K Homology" evidence="4">
    <location>
        <begin position="135"/>
        <end position="203"/>
    </location>
</feature>
<dbReference type="CDD" id="cd22432">
    <property type="entry name" value="KH-I_HNRNPK_rpt1"/>
    <property type="match status" value="1"/>
</dbReference>
<dbReference type="InterPro" id="IPR004087">
    <property type="entry name" value="KH_dom"/>
</dbReference>
<evidence type="ECO:0000313" key="5">
    <source>
        <dbReference type="EMBL" id="CAE1300053.1"/>
    </source>
</evidence>
<accession>A0A812DH46</accession>
<proteinExistence type="predicted"/>
<keyword evidence="6" id="KW-1185">Reference proteome</keyword>
<reference evidence="5" key="1">
    <citation type="submission" date="2021-01" db="EMBL/GenBank/DDBJ databases">
        <authorList>
            <person name="Li R."/>
            <person name="Bekaert M."/>
        </authorList>
    </citation>
    <scope>NUCLEOTIDE SEQUENCE</scope>
    <source>
        <strain evidence="5">Farmed</strain>
    </source>
</reference>
<gene>
    <name evidence="5" type="ORF">SPHA_53596</name>
</gene>
<dbReference type="CDD" id="cd22433">
    <property type="entry name" value="KH-I_HNRNPK_rpt2"/>
    <property type="match status" value="1"/>
</dbReference>
<protein>
    <submittedName>
        <fullName evidence="5">HNRNPK</fullName>
    </submittedName>
</protein>
<evidence type="ECO:0000256" key="2">
    <source>
        <dbReference type="PROSITE-ProRule" id="PRU00117"/>
    </source>
</evidence>
<organism evidence="5 6">
    <name type="scientific">Acanthosepion pharaonis</name>
    <name type="common">Pharaoh cuttlefish</name>
    <name type="synonym">Sepia pharaonis</name>
    <dbReference type="NCBI Taxonomy" id="158019"/>
    <lineage>
        <taxon>Eukaryota</taxon>
        <taxon>Metazoa</taxon>
        <taxon>Spiralia</taxon>
        <taxon>Lophotrochozoa</taxon>
        <taxon>Mollusca</taxon>
        <taxon>Cephalopoda</taxon>
        <taxon>Coleoidea</taxon>
        <taxon>Decapodiformes</taxon>
        <taxon>Sepiida</taxon>
        <taxon>Sepiina</taxon>
        <taxon>Sepiidae</taxon>
        <taxon>Acanthosepion</taxon>
    </lineage>
</organism>
<dbReference type="EMBL" id="CAHIKZ030003422">
    <property type="protein sequence ID" value="CAE1300053.1"/>
    <property type="molecule type" value="Genomic_DNA"/>
</dbReference>
<dbReference type="CDD" id="cd22434">
    <property type="entry name" value="KH-I_HNRNPK_rpt3"/>
    <property type="match status" value="1"/>
</dbReference>
<dbReference type="Gene3D" id="3.30.1370.10">
    <property type="entry name" value="K Homology domain, type 1"/>
    <property type="match status" value="3"/>
</dbReference>
<keyword evidence="1" id="KW-0677">Repeat</keyword>
<dbReference type="Proteomes" id="UP000597762">
    <property type="component" value="Unassembled WGS sequence"/>
</dbReference>
<dbReference type="AlphaFoldDB" id="A0A812DH46"/>
<dbReference type="PANTHER" id="PTHR10288">
    <property type="entry name" value="KH DOMAIN CONTAINING RNA BINDING PROTEIN"/>
    <property type="match status" value="1"/>
</dbReference>
<dbReference type="SMART" id="SM00322">
    <property type="entry name" value="KH"/>
    <property type="match status" value="3"/>
</dbReference>
<dbReference type="SUPFAM" id="SSF54791">
    <property type="entry name" value="Eukaryotic type KH-domain (KH-domain type I)"/>
    <property type="match status" value="3"/>
</dbReference>
<dbReference type="InterPro" id="IPR004088">
    <property type="entry name" value="KH_dom_type_1"/>
</dbReference>
<feature type="domain" description="K Homology" evidence="4">
    <location>
        <begin position="213"/>
        <end position="284"/>
    </location>
</feature>
<evidence type="ECO:0000313" key="6">
    <source>
        <dbReference type="Proteomes" id="UP000597762"/>
    </source>
</evidence>
<dbReference type="PROSITE" id="PS50084">
    <property type="entry name" value="KH_TYPE_1"/>
    <property type="match status" value="3"/>
</dbReference>
<dbReference type="Pfam" id="PF00013">
    <property type="entry name" value="KH_1"/>
    <property type="match status" value="3"/>
</dbReference>
<name>A0A812DH46_ACAPH</name>
<evidence type="ECO:0000256" key="1">
    <source>
        <dbReference type="ARBA" id="ARBA00022737"/>
    </source>
</evidence>
<dbReference type="InterPro" id="IPR036612">
    <property type="entry name" value="KH_dom_type_1_sf"/>
</dbReference>
<evidence type="ECO:0000256" key="3">
    <source>
        <dbReference type="SAM" id="MobiDB-lite"/>
    </source>
</evidence>
<keyword evidence="2" id="KW-0694">RNA-binding</keyword>
<comment type="caution">
    <text evidence="5">The sequence shown here is derived from an EMBL/GenBank/DDBJ whole genome shotgun (WGS) entry which is preliminary data.</text>
</comment>